<dbReference type="GO" id="GO:0006508">
    <property type="term" value="P:proteolysis"/>
    <property type="evidence" value="ECO:0007669"/>
    <property type="project" value="UniProtKB-KW"/>
</dbReference>
<evidence type="ECO:0000256" key="2">
    <source>
        <dbReference type="ARBA" id="ARBA00001947"/>
    </source>
</evidence>
<keyword evidence="9" id="KW-0378">Hydrolase</keyword>
<sequence>MKLLAVFAPLALAATIPAMPEEWPASLDVQKEMITWTKMNITIENKSPKAFNILKAGSILDDNRLESMRLSAKNEYCAMEFSDSRTPPHTNPRDESEFQLMPAYGKITTTIDLLDVRDAYKFCGNGTAVLSIKATFHAAEVGNTTLVHEIPYALDFAAVYHEFFPPLPKAFEERVHKCSPDYLSVLKEGITNCASLATAAREAALNGSAERMEAYFKDSSQDTRNSVADVFAKVAAMCNFENSRVYYTCNHWATKDIGYGLLSSTGLDKDESLQNADSYALFSDAVYLKEDGLNQTRANAEWKRTRSVSYDSSKLGNLTRSEFLSLPPAVRAARFGFEL</sequence>
<comment type="similarity">
    <text evidence="3">Belongs to the peptidase M35 family.</text>
</comment>
<comment type="caution">
    <text evidence="13">The sequence shown here is derived from an EMBL/GenBank/DDBJ whole genome shotgun (WGS) entry which is preliminary data.</text>
</comment>
<dbReference type="Proteomes" id="UP000235728">
    <property type="component" value="Unassembled WGS sequence"/>
</dbReference>
<dbReference type="GO" id="GO:0004222">
    <property type="term" value="F:metalloendopeptidase activity"/>
    <property type="evidence" value="ECO:0007669"/>
    <property type="project" value="InterPro"/>
</dbReference>
<dbReference type="Gene3D" id="3.40.390.10">
    <property type="entry name" value="Collagenase (Catalytic Domain)"/>
    <property type="match status" value="2"/>
</dbReference>
<keyword evidence="7" id="KW-0479">Metal-binding</keyword>
<dbReference type="InterPro" id="IPR050414">
    <property type="entry name" value="Fungal_M35_metalloproteases"/>
</dbReference>
<keyword evidence="10" id="KW-0862">Zinc</keyword>
<keyword evidence="11" id="KW-0482">Metalloprotease</keyword>
<evidence type="ECO:0000256" key="8">
    <source>
        <dbReference type="ARBA" id="ARBA00022729"/>
    </source>
</evidence>
<evidence type="ECO:0000256" key="10">
    <source>
        <dbReference type="ARBA" id="ARBA00022833"/>
    </source>
</evidence>
<evidence type="ECO:0000256" key="1">
    <source>
        <dbReference type="ARBA" id="ARBA00001187"/>
    </source>
</evidence>
<dbReference type="InterPro" id="IPR024079">
    <property type="entry name" value="MetalloPept_cat_dom_sf"/>
</dbReference>
<evidence type="ECO:0000256" key="3">
    <source>
        <dbReference type="ARBA" id="ARBA00010279"/>
    </source>
</evidence>
<keyword evidence="5 13" id="KW-0645">Protease</keyword>
<evidence type="ECO:0000313" key="14">
    <source>
        <dbReference type="Proteomes" id="UP000235728"/>
    </source>
</evidence>
<evidence type="ECO:0000256" key="6">
    <source>
        <dbReference type="ARBA" id="ARBA00022685"/>
    </source>
</evidence>
<accession>A0A2N6NKU1</accession>
<name>A0A2N6NKU1_BEABA</name>
<evidence type="ECO:0000256" key="12">
    <source>
        <dbReference type="ARBA" id="ARBA00023145"/>
    </source>
</evidence>
<keyword evidence="12" id="KW-0865">Zymogen</keyword>
<comment type="catalytic activity">
    <reaction evidence="1">
        <text>Preferential cleavage of bonds with hydrophobic residues in P1'. Also 3-Asn-|-Gln-4 and 8-Gly-|-Ser-9 bonds in insulin B chain.</text>
        <dbReference type="EC" id="3.4.24.39"/>
    </reaction>
</comment>
<evidence type="ECO:0000256" key="4">
    <source>
        <dbReference type="ARBA" id="ARBA00012431"/>
    </source>
</evidence>
<evidence type="ECO:0000313" key="13">
    <source>
        <dbReference type="EMBL" id="PMB67892.1"/>
    </source>
</evidence>
<evidence type="ECO:0000256" key="7">
    <source>
        <dbReference type="ARBA" id="ARBA00022723"/>
    </source>
</evidence>
<dbReference type="EMBL" id="MRVG01000006">
    <property type="protein sequence ID" value="PMB67892.1"/>
    <property type="molecule type" value="Genomic_DNA"/>
</dbReference>
<evidence type="ECO:0000256" key="9">
    <source>
        <dbReference type="ARBA" id="ARBA00022801"/>
    </source>
</evidence>
<reference evidence="13 14" key="1">
    <citation type="journal article" date="2016" name="Appl. Microbiol. Biotechnol.">
        <title>Characterization of T-DNA insertion mutants with decreased virulence in the entomopathogenic fungus Beauveria bassiana JEF-007.</title>
        <authorList>
            <person name="Kim S."/>
            <person name="Lee S.J."/>
            <person name="Nai Y.S."/>
            <person name="Yu J.S."/>
            <person name="Lee M.R."/>
            <person name="Yang Y.T."/>
            <person name="Kim J.S."/>
        </authorList>
    </citation>
    <scope>NUCLEOTIDE SEQUENCE [LARGE SCALE GENOMIC DNA]</scope>
    <source>
        <strain evidence="13 14">JEF-007</strain>
    </source>
</reference>
<dbReference type="PANTHER" id="PTHR37016:SF3">
    <property type="entry name" value="NEUTRAL PROTEASE 2-RELATED"/>
    <property type="match status" value="1"/>
</dbReference>
<dbReference type="Pfam" id="PF02102">
    <property type="entry name" value="Peptidase_M35"/>
    <property type="match status" value="1"/>
</dbReference>
<comment type="cofactor">
    <cofactor evidence="2">
        <name>Zn(2+)</name>
        <dbReference type="ChEBI" id="CHEBI:29105"/>
    </cofactor>
</comment>
<dbReference type="EC" id="3.4.24.39" evidence="4"/>
<proteinExistence type="inferred from homology"/>
<organism evidence="13 14">
    <name type="scientific">Beauveria bassiana</name>
    <name type="common">White muscardine disease fungus</name>
    <name type="synonym">Tritirachium shiotae</name>
    <dbReference type="NCBI Taxonomy" id="176275"/>
    <lineage>
        <taxon>Eukaryota</taxon>
        <taxon>Fungi</taxon>
        <taxon>Dikarya</taxon>
        <taxon>Ascomycota</taxon>
        <taxon>Pezizomycotina</taxon>
        <taxon>Sordariomycetes</taxon>
        <taxon>Hypocreomycetidae</taxon>
        <taxon>Hypocreales</taxon>
        <taxon>Cordycipitaceae</taxon>
        <taxon>Beauveria</taxon>
    </lineage>
</organism>
<dbReference type="InterPro" id="IPR001384">
    <property type="entry name" value="Peptidase_M35"/>
</dbReference>
<dbReference type="PANTHER" id="PTHR37016">
    <property type="match status" value="1"/>
</dbReference>
<gene>
    <name evidence="13" type="primary">MEP5</name>
    <name evidence="13" type="ORF">BM221_006067</name>
</gene>
<evidence type="ECO:0000256" key="11">
    <source>
        <dbReference type="ARBA" id="ARBA00023049"/>
    </source>
</evidence>
<protein>
    <recommendedName>
        <fullName evidence="4">deuterolysin</fullName>
        <ecNumber evidence="4">3.4.24.39</ecNumber>
    </recommendedName>
</protein>
<keyword evidence="6" id="KW-0165">Cleavage on pair of basic residues</keyword>
<dbReference type="GO" id="GO:0046872">
    <property type="term" value="F:metal ion binding"/>
    <property type="evidence" value="ECO:0007669"/>
    <property type="project" value="UniProtKB-KW"/>
</dbReference>
<dbReference type="AlphaFoldDB" id="A0A2N6NKU1"/>
<dbReference type="OMA" id="NNIASQC"/>
<evidence type="ECO:0000256" key="5">
    <source>
        <dbReference type="ARBA" id="ARBA00022670"/>
    </source>
</evidence>
<keyword evidence="8" id="KW-0732">Signal</keyword>
<dbReference type="SUPFAM" id="SSF55486">
    <property type="entry name" value="Metalloproteases ('zincins'), catalytic domain"/>
    <property type="match status" value="1"/>
</dbReference>